<comment type="caution">
    <text evidence="2">The sequence shown here is derived from an EMBL/GenBank/DDBJ whole genome shotgun (WGS) entry which is preliminary data.</text>
</comment>
<proteinExistence type="predicted"/>
<dbReference type="SUPFAM" id="SSF55729">
    <property type="entry name" value="Acyl-CoA N-acyltransferases (Nat)"/>
    <property type="match status" value="1"/>
</dbReference>
<feature type="non-terminal residue" evidence="2">
    <location>
        <position position="76"/>
    </location>
</feature>
<reference evidence="2" key="1">
    <citation type="journal article" date="2020" name="mSystems">
        <title>Genome- and Community-Level Interaction Insights into Carbon Utilization and Element Cycling Functions of Hydrothermarchaeota in Hydrothermal Sediment.</title>
        <authorList>
            <person name="Zhou Z."/>
            <person name="Liu Y."/>
            <person name="Xu W."/>
            <person name="Pan J."/>
            <person name="Luo Z.H."/>
            <person name="Li M."/>
        </authorList>
    </citation>
    <scope>NUCLEOTIDE SEQUENCE [LARGE SCALE GENOMIC DNA]</scope>
    <source>
        <strain evidence="2">HyVt-458</strain>
    </source>
</reference>
<protein>
    <submittedName>
        <fullName evidence="2">Ribosomal-protein-alanine N-acetyltransferase</fullName>
    </submittedName>
</protein>
<dbReference type="CDD" id="cd04301">
    <property type="entry name" value="NAT_SF"/>
    <property type="match status" value="1"/>
</dbReference>
<dbReference type="EMBL" id="DRLF01000475">
    <property type="protein sequence ID" value="HEC07901.1"/>
    <property type="molecule type" value="Genomic_DNA"/>
</dbReference>
<dbReference type="InterPro" id="IPR016181">
    <property type="entry name" value="Acyl_CoA_acyltransferase"/>
</dbReference>
<evidence type="ECO:0000313" key="2">
    <source>
        <dbReference type="EMBL" id="HEC07901.1"/>
    </source>
</evidence>
<feature type="domain" description="N-acetyltransferase" evidence="1">
    <location>
        <begin position="1"/>
        <end position="76"/>
    </location>
</feature>
<evidence type="ECO:0000259" key="1">
    <source>
        <dbReference type="PROSITE" id="PS51186"/>
    </source>
</evidence>
<dbReference type="InterPro" id="IPR000182">
    <property type="entry name" value="GNAT_dom"/>
</dbReference>
<name>A0A831RVP4_9GAMM</name>
<dbReference type="Proteomes" id="UP000886339">
    <property type="component" value="Unassembled WGS sequence"/>
</dbReference>
<sequence>MTEDDLTSVMMIEEQIYTHPWSRTIFSDCLQTGYECRVYEDASDILAYSVMSAAAGEAHLLNLSVHPRHQGRGLGR</sequence>
<dbReference type="AlphaFoldDB" id="A0A831RVP4"/>
<organism evidence="2">
    <name type="scientific">Thiolapillus brandeum</name>
    <dbReference type="NCBI Taxonomy" id="1076588"/>
    <lineage>
        <taxon>Bacteria</taxon>
        <taxon>Pseudomonadati</taxon>
        <taxon>Pseudomonadota</taxon>
        <taxon>Gammaproteobacteria</taxon>
        <taxon>Chromatiales</taxon>
        <taxon>Sedimenticolaceae</taxon>
        <taxon>Thiolapillus</taxon>
    </lineage>
</organism>
<gene>
    <name evidence="2" type="ORF">ENJ12_13680</name>
</gene>
<dbReference type="Gene3D" id="3.40.630.30">
    <property type="match status" value="1"/>
</dbReference>
<dbReference type="GO" id="GO:0016747">
    <property type="term" value="F:acyltransferase activity, transferring groups other than amino-acyl groups"/>
    <property type="evidence" value="ECO:0007669"/>
    <property type="project" value="InterPro"/>
</dbReference>
<accession>A0A831RVP4</accession>
<dbReference type="PROSITE" id="PS51186">
    <property type="entry name" value="GNAT"/>
    <property type="match status" value="1"/>
</dbReference>